<accession>A0ABQ7UV30</accession>
<keyword evidence="3" id="KW-1185">Reference proteome</keyword>
<feature type="compositionally biased region" description="Polar residues" evidence="1">
    <location>
        <begin position="216"/>
        <end position="229"/>
    </location>
</feature>
<organism evidence="2 3">
    <name type="scientific">Solanum tuberosum</name>
    <name type="common">Potato</name>
    <dbReference type="NCBI Taxonomy" id="4113"/>
    <lineage>
        <taxon>Eukaryota</taxon>
        <taxon>Viridiplantae</taxon>
        <taxon>Streptophyta</taxon>
        <taxon>Embryophyta</taxon>
        <taxon>Tracheophyta</taxon>
        <taxon>Spermatophyta</taxon>
        <taxon>Magnoliopsida</taxon>
        <taxon>eudicotyledons</taxon>
        <taxon>Gunneridae</taxon>
        <taxon>Pentapetalae</taxon>
        <taxon>asterids</taxon>
        <taxon>lamiids</taxon>
        <taxon>Solanales</taxon>
        <taxon>Solanaceae</taxon>
        <taxon>Solanoideae</taxon>
        <taxon>Solaneae</taxon>
        <taxon>Solanum</taxon>
    </lineage>
</organism>
<dbReference type="Proteomes" id="UP000826656">
    <property type="component" value="Unassembled WGS sequence"/>
</dbReference>
<name>A0ABQ7UV30_SOLTU</name>
<dbReference type="PANTHER" id="PTHR31286:SF79">
    <property type="entry name" value="N-6 ADENINE-SPECIFIC DNA METHYLASE"/>
    <property type="match status" value="1"/>
</dbReference>
<dbReference type="SUPFAM" id="SSF56219">
    <property type="entry name" value="DNase I-like"/>
    <property type="match status" value="1"/>
</dbReference>
<evidence type="ECO:0008006" key="4">
    <source>
        <dbReference type="Google" id="ProtNLM"/>
    </source>
</evidence>
<gene>
    <name evidence="2" type="ORF">KY290_025967</name>
</gene>
<sequence length="490" mass="56270">DGYFYLMRPLIDDSRFKVNEETSMVMAWISFPNLLPTFFVEECLFSLALAIGKPIHLDQATINKTRPSCARVKVLVDRKSDFPKAIQMNIDNIEMGEIRSNMVVIQYDYVPKYYFECKMQGHDKENCKVLNHRRYKEHNTQLTQDKAQINHELQAGKVQKIHKGSSRILSSGRVVGDPGNWNVVRDRRGKVDRAPQLTIVVENKFEDLALDDPAEESNNQQNDDTSNKIMCNGENDGEEKSYNMEDREINSQRNMDMENVEVSSSSVEHYKMHGDKQDEERQETHSDEVPAGSTDLNSTRLEKHGEIYNAANISPRAMAVVKSARKGKKRDDGEPPQTLRVQPRKQPATCINRNRKRLRMPKVAHNNNGKIWVFTNHGYDITTVSDTDQQLTVLLIDQNDAHNFYATLVYAECDTNQGMELWDDLYQLYGGMDRLCLIVGDFNVVLNRDEKIGGLPIMATDYEDFKTCIESCDLNQVQFKGSPFTWSNYI</sequence>
<protein>
    <recommendedName>
        <fullName evidence="4">DUF4283 domain-containing protein</fullName>
    </recommendedName>
</protein>
<reference evidence="2 3" key="1">
    <citation type="journal article" date="2021" name="bioRxiv">
        <title>Chromosome-scale and haplotype-resolved genome assembly of a tetraploid potato cultivar.</title>
        <authorList>
            <person name="Sun H."/>
            <person name="Jiao W.-B."/>
            <person name="Krause K."/>
            <person name="Campoy J.A."/>
            <person name="Goel M."/>
            <person name="Folz-Donahue K."/>
            <person name="Kukat C."/>
            <person name="Huettel B."/>
            <person name="Schneeberger K."/>
        </authorList>
    </citation>
    <scope>NUCLEOTIDE SEQUENCE [LARGE SCALE GENOMIC DNA]</scope>
    <source>
        <strain evidence="2">SolTubOtavaFocal</strain>
        <tissue evidence="2">Leaves</tissue>
    </source>
</reference>
<evidence type="ECO:0000313" key="2">
    <source>
        <dbReference type="EMBL" id="KAH0755697.1"/>
    </source>
</evidence>
<feature type="non-terminal residue" evidence="2">
    <location>
        <position position="1"/>
    </location>
</feature>
<feature type="compositionally biased region" description="Basic and acidic residues" evidence="1">
    <location>
        <begin position="238"/>
        <end position="250"/>
    </location>
</feature>
<dbReference type="Gene3D" id="3.60.10.10">
    <property type="entry name" value="Endonuclease/exonuclease/phosphatase"/>
    <property type="match status" value="1"/>
</dbReference>
<feature type="compositionally biased region" description="Basic and acidic residues" evidence="1">
    <location>
        <begin position="268"/>
        <end position="288"/>
    </location>
</feature>
<evidence type="ECO:0000313" key="3">
    <source>
        <dbReference type="Proteomes" id="UP000826656"/>
    </source>
</evidence>
<dbReference type="InterPro" id="IPR036691">
    <property type="entry name" value="Endo/exonu/phosph_ase_sf"/>
</dbReference>
<feature type="region of interest" description="Disordered" evidence="1">
    <location>
        <begin position="321"/>
        <end position="346"/>
    </location>
</feature>
<dbReference type="PANTHER" id="PTHR31286">
    <property type="entry name" value="GLYCINE-RICH CELL WALL STRUCTURAL PROTEIN 1.8-LIKE"/>
    <property type="match status" value="1"/>
</dbReference>
<proteinExistence type="predicted"/>
<dbReference type="EMBL" id="JAIVGD010000018">
    <property type="protein sequence ID" value="KAH0755697.1"/>
    <property type="molecule type" value="Genomic_DNA"/>
</dbReference>
<feature type="region of interest" description="Disordered" evidence="1">
    <location>
        <begin position="210"/>
        <end position="296"/>
    </location>
</feature>
<evidence type="ECO:0000256" key="1">
    <source>
        <dbReference type="SAM" id="MobiDB-lite"/>
    </source>
</evidence>
<comment type="caution">
    <text evidence="2">The sequence shown here is derived from an EMBL/GenBank/DDBJ whole genome shotgun (WGS) entry which is preliminary data.</text>
</comment>
<dbReference type="InterPro" id="IPR040256">
    <property type="entry name" value="At4g02000-like"/>
</dbReference>